<dbReference type="PANTHER" id="PTHR43135">
    <property type="entry name" value="ALPHA-D-RIBOSE 1-METHYLPHOSPHONATE 5-TRIPHOSPHATE DIPHOSPHATASE"/>
    <property type="match status" value="1"/>
</dbReference>
<name>A0A1Y3XT90_9ACTN</name>
<dbReference type="InterPro" id="IPR032466">
    <property type="entry name" value="Metal_Hydrolase"/>
</dbReference>
<evidence type="ECO:0000313" key="4">
    <source>
        <dbReference type="Proteomes" id="UP000195781"/>
    </source>
</evidence>
<evidence type="ECO:0000259" key="2">
    <source>
        <dbReference type="Pfam" id="PF07969"/>
    </source>
</evidence>
<dbReference type="GO" id="GO:0016810">
    <property type="term" value="F:hydrolase activity, acting on carbon-nitrogen (but not peptide) bonds"/>
    <property type="evidence" value="ECO:0007669"/>
    <property type="project" value="InterPro"/>
</dbReference>
<evidence type="ECO:0008006" key="5">
    <source>
        <dbReference type="Google" id="ProtNLM"/>
    </source>
</evidence>
<dbReference type="Pfam" id="PF01979">
    <property type="entry name" value="Amidohydro_1"/>
    <property type="match status" value="1"/>
</dbReference>
<dbReference type="PANTHER" id="PTHR43135:SF3">
    <property type="entry name" value="ALPHA-D-RIBOSE 1-METHYLPHOSPHONATE 5-TRIPHOSPHATE DIPHOSPHATASE"/>
    <property type="match status" value="1"/>
</dbReference>
<dbReference type="Pfam" id="PF07969">
    <property type="entry name" value="Amidohydro_3"/>
    <property type="match status" value="1"/>
</dbReference>
<dbReference type="Gene3D" id="2.30.40.10">
    <property type="entry name" value="Urease, subunit C, domain 1"/>
    <property type="match status" value="1"/>
</dbReference>
<evidence type="ECO:0000313" key="3">
    <source>
        <dbReference type="EMBL" id="OUN88774.1"/>
    </source>
</evidence>
<dbReference type="RefSeq" id="WP_094335431.1">
    <property type="nucleotide sequence ID" value="NZ_NFIE01000009.1"/>
</dbReference>
<protein>
    <recommendedName>
        <fullName evidence="5">Amidohydrolase-related domain-containing protein</fullName>
    </recommendedName>
</protein>
<dbReference type="OrthoDB" id="3173428at2"/>
<dbReference type="SUPFAM" id="SSF51556">
    <property type="entry name" value="Metallo-dependent hydrolases"/>
    <property type="match status" value="1"/>
</dbReference>
<accession>A0A1Y3XT90</accession>
<dbReference type="InterPro" id="IPR013108">
    <property type="entry name" value="Amidohydro_3"/>
</dbReference>
<organism evidence="3 4">
    <name type="scientific">[Collinsella] massiliensis</name>
    <dbReference type="NCBI Taxonomy" id="1232426"/>
    <lineage>
        <taxon>Bacteria</taxon>
        <taxon>Bacillati</taxon>
        <taxon>Actinomycetota</taxon>
        <taxon>Coriobacteriia</taxon>
        <taxon>Coriobacteriales</taxon>
        <taxon>Coriobacteriaceae</taxon>
        <taxon>Enorma</taxon>
    </lineage>
</organism>
<feature type="domain" description="Amidohydrolase-related" evidence="1">
    <location>
        <begin position="286"/>
        <end position="378"/>
    </location>
</feature>
<gene>
    <name evidence="3" type="ORF">B5G02_05165</name>
</gene>
<feature type="domain" description="Amidohydrolase 3" evidence="2">
    <location>
        <begin position="42"/>
        <end position="76"/>
    </location>
</feature>
<dbReference type="InterPro" id="IPR011059">
    <property type="entry name" value="Metal-dep_hydrolase_composite"/>
</dbReference>
<comment type="caution">
    <text evidence="3">The sequence shown here is derived from an EMBL/GenBank/DDBJ whole genome shotgun (WGS) entry which is preliminary data.</text>
</comment>
<dbReference type="Gene3D" id="3.20.20.140">
    <property type="entry name" value="Metal-dependent hydrolases"/>
    <property type="match status" value="1"/>
</dbReference>
<reference evidence="4" key="1">
    <citation type="submission" date="2017-04" db="EMBL/GenBank/DDBJ databases">
        <title>Function of individual gut microbiota members based on whole genome sequencing of pure cultures obtained from chicken caecum.</title>
        <authorList>
            <person name="Medvecky M."/>
            <person name="Cejkova D."/>
            <person name="Polansky O."/>
            <person name="Karasova D."/>
            <person name="Kubasova T."/>
            <person name="Cizek A."/>
            <person name="Rychlik I."/>
        </authorList>
    </citation>
    <scope>NUCLEOTIDE SEQUENCE [LARGE SCALE GENOMIC DNA]</scope>
    <source>
        <strain evidence="4">An5</strain>
    </source>
</reference>
<dbReference type="AlphaFoldDB" id="A0A1Y3XT90"/>
<keyword evidence="4" id="KW-1185">Reference proteome</keyword>
<proteinExistence type="predicted"/>
<evidence type="ECO:0000259" key="1">
    <source>
        <dbReference type="Pfam" id="PF01979"/>
    </source>
</evidence>
<sequence>MHVIKGATLYTMAEAGVTRADIAIDGGKIAAIAETIDIPGAEVIDATGMVVTPGFVDAHSHVGGFGGHGEQQDLNELTCPRTPELDALYGIDPTSEFFEKNLEQGITTSCLVPGSGNVIGGWGIVLKSAGDDRLIKHPAVLKAATGINPKGVYSKQTKSPMTRMSIIYLLRSYLRDVQDYLRRKEEAAADPEKQAPEFDLGLEHGIPVLKKEIPLKVHTYMHDMTQVVEIARDFDIEVTIDHAQGASDFYDALSDPHVRGVIFGPTAEPLFPGEGGKLDPECCAGLDERGIPVAVMTDGPITVKNQLIFEMGEAVRWGMDPVRALAMVTSNAAHIIGVEDRVGTLEVGKDADLCIWTALPSLATDAVLKRVIIDGATVFSEEA</sequence>
<dbReference type="SUPFAM" id="SSF51338">
    <property type="entry name" value="Composite domain of metallo-dependent hydrolases"/>
    <property type="match status" value="1"/>
</dbReference>
<dbReference type="EMBL" id="NFIE01000009">
    <property type="protein sequence ID" value="OUN88774.1"/>
    <property type="molecule type" value="Genomic_DNA"/>
</dbReference>
<dbReference type="InterPro" id="IPR051781">
    <property type="entry name" value="Metallo-dep_Hydrolase"/>
</dbReference>
<dbReference type="Proteomes" id="UP000195781">
    <property type="component" value="Unassembled WGS sequence"/>
</dbReference>
<dbReference type="InterPro" id="IPR006680">
    <property type="entry name" value="Amidohydro-rel"/>
</dbReference>